<evidence type="ECO:0000256" key="1">
    <source>
        <dbReference type="ARBA" id="ARBA00022630"/>
    </source>
</evidence>
<dbReference type="InterPro" id="IPR036188">
    <property type="entry name" value="FAD/NAD-bd_sf"/>
</dbReference>
<protein>
    <submittedName>
        <fullName evidence="8">Ferredoxin--NADP reductase</fullName>
        <ecNumber evidence="8">1.18.1.2</ecNumber>
    </submittedName>
</protein>
<reference evidence="8 9" key="1">
    <citation type="submission" date="2019-02" db="EMBL/GenBank/DDBJ databases">
        <title>Deep-cultivation of Planctomycetes and their phenomic and genomic characterization uncovers novel biology.</title>
        <authorList>
            <person name="Wiegand S."/>
            <person name="Jogler M."/>
            <person name="Boedeker C."/>
            <person name="Pinto D."/>
            <person name="Vollmers J."/>
            <person name="Rivas-Marin E."/>
            <person name="Kohn T."/>
            <person name="Peeters S.H."/>
            <person name="Heuer A."/>
            <person name="Rast P."/>
            <person name="Oberbeckmann S."/>
            <person name="Bunk B."/>
            <person name="Jeske O."/>
            <person name="Meyerdierks A."/>
            <person name="Storesund J.E."/>
            <person name="Kallscheuer N."/>
            <person name="Luecker S."/>
            <person name="Lage O.M."/>
            <person name="Pohl T."/>
            <person name="Merkel B.J."/>
            <person name="Hornburger P."/>
            <person name="Mueller R.-W."/>
            <person name="Bruemmer F."/>
            <person name="Labrenz M."/>
            <person name="Spormann A.M."/>
            <person name="Op den Camp H."/>
            <person name="Overmann J."/>
            <person name="Amann R."/>
            <person name="Jetten M.S.M."/>
            <person name="Mascher T."/>
            <person name="Medema M.H."/>
            <person name="Devos D.P."/>
            <person name="Kaster A.-K."/>
            <person name="Ovreas L."/>
            <person name="Rohde M."/>
            <person name="Galperin M.Y."/>
            <person name="Jogler C."/>
        </authorList>
    </citation>
    <scope>NUCLEOTIDE SEQUENCE [LARGE SCALE GENOMIC DNA]</scope>
    <source>
        <strain evidence="8 9">Pla133</strain>
    </source>
</reference>
<keyword evidence="2" id="KW-0479">Metal-binding</keyword>
<dbReference type="GO" id="GO:0004324">
    <property type="term" value="F:ferredoxin-NADP+ reductase activity"/>
    <property type="evidence" value="ECO:0007669"/>
    <property type="project" value="UniProtKB-EC"/>
</dbReference>
<dbReference type="EC" id="1.18.1.2" evidence="8"/>
<dbReference type="GO" id="GO:0051536">
    <property type="term" value="F:iron-sulfur cluster binding"/>
    <property type="evidence" value="ECO:0007669"/>
    <property type="project" value="UniProtKB-KW"/>
</dbReference>
<feature type="domain" description="4Fe-4S ferredoxin-type" evidence="7">
    <location>
        <begin position="82"/>
        <end position="111"/>
    </location>
</feature>
<dbReference type="Pfam" id="PF13738">
    <property type="entry name" value="Pyr_redox_3"/>
    <property type="match status" value="1"/>
</dbReference>
<dbReference type="InterPro" id="IPR016174">
    <property type="entry name" value="Di-haem_cyt_TM"/>
</dbReference>
<dbReference type="AlphaFoldDB" id="A0A518BN65"/>
<dbReference type="GO" id="GO:0016020">
    <property type="term" value="C:membrane"/>
    <property type="evidence" value="ECO:0007669"/>
    <property type="project" value="InterPro"/>
</dbReference>
<dbReference type="SUPFAM" id="SSF81342">
    <property type="entry name" value="Transmembrane di-heme cytochromes"/>
    <property type="match status" value="1"/>
</dbReference>
<evidence type="ECO:0000256" key="2">
    <source>
        <dbReference type="ARBA" id="ARBA00022723"/>
    </source>
</evidence>
<keyword evidence="4" id="KW-0408">Iron</keyword>
<evidence type="ECO:0000313" key="8">
    <source>
        <dbReference type="EMBL" id="QDU68421.1"/>
    </source>
</evidence>
<dbReference type="InterPro" id="IPR017896">
    <property type="entry name" value="4Fe4S_Fe-S-bd"/>
</dbReference>
<dbReference type="PRINTS" id="PR00368">
    <property type="entry name" value="FADPNR"/>
</dbReference>
<feature type="transmembrane region" description="Helical" evidence="6">
    <location>
        <begin position="567"/>
        <end position="586"/>
    </location>
</feature>
<organism evidence="8 9">
    <name type="scientific">Engelhardtia mirabilis</name>
    <dbReference type="NCBI Taxonomy" id="2528011"/>
    <lineage>
        <taxon>Bacteria</taxon>
        <taxon>Pseudomonadati</taxon>
        <taxon>Planctomycetota</taxon>
        <taxon>Planctomycetia</taxon>
        <taxon>Planctomycetia incertae sedis</taxon>
        <taxon>Engelhardtia</taxon>
    </lineage>
</organism>
<sequence>MGWAVLIGLVAALGAALGGVALRRVDRREQHQTLRARHKAERTGAAAAELQHPVVDLTRCLGCGTCVRACPEEGVLDLLHGQAVVVRGSGCVGTAACARECPTGAITVTLTDLATRRDVPVLDEGLEAVGQRGLFLAGEVTAHALVKTAVDHGVLVARTVAERVGGERAPNALDLVIVGAGPGGLACALEARRLGLDFALLERESDVGGTVARYPRRKLVATQPIDLPLHGRLPQRTYLKEELIELWQSLARDHELPVECGVTFEGVERSADGLFEVRTSKGPRRARNVCLAIGRRGLPNRLGVPGEDRPWVAYSLLDADAWEGRRILVVGGGDSAVEAALGLTARGANDVTLSYRRAELFRLKPSNERRIAAAIAEGRVRALFESQVLAIDEGQVRLSVGADGAREELVLPTDAVFVMVGGTPPIAQLEAAGVSFDPALRPAAAALGEQGTGLVKALAAGFVIALLGLAFALWHRDYYTLPAGLRAAHTKHDELRPGLGLGLWLGVGSIALVLANLLYILRRSPRFPLRLGSLAGWMTLHVATGVLALLAALLHGGMQPRDTVGGHAFWALAALFATGAIGRYLYAYVPRAANGRELELAELRGRLTRVAEGFDRVHPRLAALVRDEVGGLVERRQWKASLPARLLALVGAETGLRRLLRQVRHEGLVAGLASDQIDEVTGLARSAHRAALATAHIDDLRGLMESWRWLHRWAAVLLLALIAIHVVYALAYGAHLFDGGLT</sequence>
<dbReference type="Proteomes" id="UP000316921">
    <property type="component" value="Chromosome"/>
</dbReference>
<dbReference type="SUPFAM" id="SSF51735">
    <property type="entry name" value="NAD(P)-binding Rossmann-fold domains"/>
    <property type="match status" value="1"/>
</dbReference>
<dbReference type="RefSeq" id="WP_145067410.1">
    <property type="nucleotide sequence ID" value="NZ_CP036287.1"/>
</dbReference>
<dbReference type="GO" id="GO:0022904">
    <property type="term" value="P:respiratory electron transport chain"/>
    <property type="evidence" value="ECO:0007669"/>
    <property type="project" value="InterPro"/>
</dbReference>
<dbReference type="PRINTS" id="PR00469">
    <property type="entry name" value="PNDRDTASEII"/>
</dbReference>
<dbReference type="EMBL" id="CP036287">
    <property type="protein sequence ID" value="QDU68421.1"/>
    <property type="molecule type" value="Genomic_DNA"/>
</dbReference>
<feature type="transmembrane region" description="Helical" evidence="6">
    <location>
        <begin position="533"/>
        <end position="555"/>
    </location>
</feature>
<feature type="transmembrane region" description="Helical" evidence="6">
    <location>
        <begin position="713"/>
        <end position="734"/>
    </location>
</feature>
<dbReference type="KEGG" id="pbap:Pla133_35180"/>
<evidence type="ECO:0000259" key="7">
    <source>
        <dbReference type="PROSITE" id="PS51379"/>
    </source>
</evidence>
<evidence type="ECO:0000256" key="4">
    <source>
        <dbReference type="ARBA" id="ARBA00023004"/>
    </source>
</evidence>
<name>A0A518BN65_9BACT</name>
<dbReference type="PROSITE" id="PS00198">
    <property type="entry name" value="4FE4S_FER_1"/>
    <property type="match status" value="1"/>
</dbReference>
<dbReference type="GO" id="GO:0046872">
    <property type="term" value="F:metal ion binding"/>
    <property type="evidence" value="ECO:0007669"/>
    <property type="project" value="UniProtKB-KW"/>
</dbReference>
<dbReference type="InterPro" id="IPR036291">
    <property type="entry name" value="NAD(P)-bd_dom_sf"/>
</dbReference>
<keyword evidence="6" id="KW-1133">Transmembrane helix</keyword>
<keyword evidence="5" id="KW-0411">Iron-sulfur</keyword>
<dbReference type="Gene3D" id="3.50.50.60">
    <property type="entry name" value="FAD/NAD(P)-binding domain"/>
    <property type="match status" value="2"/>
</dbReference>
<gene>
    <name evidence="8" type="ORF">Pla133_35180</name>
</gene>
<dbReference type="SUPFAM" id="SSF51905">
    <property type="entry name" value="FAD/NAD(P)-binding domain"/>
    <property type="match status" value="1"/>
</dbReference>
<dbReference type="InterPro" id="IPR017900">
    <property type="entry name" value="4Fe4S_Fe_S_CS"/>
</dbReference>
<dbReference type="SUPFAM" id="SSF54862">
    <property type="entry name" value="4Fe-4S ferredoxins"/>
    <property type="match status" value="1"/>
</dbReference>
<evidence type="ECO:0000256" key="3">
    <source>
        <dbReference type="ARBA" id="ARBA00023002"/>
    </source>
</evidence>
<keyword evidence="9" id="KW-1185">Reference proteome</keyword>
<dbReference type="PANTHER" id="PTHR48105">
    <property type="entry name" value="THIOREDOXIN REDUCTASE 1-RELATED-RELATED"/>
    <property type="match status" value="1"/>
</dbReference>
<proteinExistence type="predicted"/>
<keyword evidence="1" id="KW-0285">Flavoprotein</keyword>
<accession>A0A518BN65</accession>
<dbReference type="Pfam" id="PF13237">
    <property type="entry name" value="Fer4_10"/>
    <property type="match status" value="1"/>
</dbReference>
<dbReference type="Gene3D" id="3.30.70.20">
    <property type="match status" value="1"/>
</dbReference>
<feature type="transmembrane region" description="Helical" evidence="6">
    <location>
        <begin position="454"/>
        <end position="474"/>
    </location>
</feature>
<keyword evidence="3 8" id="KW-0560">Oxidoreductase</keyword>
<evidence type="ECO:0000256" key="6">
    <source>
        <dbReference type="SAM" id="Phobius"/>
    </source>
</evidence>
<feature type="transmembrane region" description="Helical" evidence="6">
    <location>
        <begin position="501"/>
        <end position="521"/>
    </location>
</feature>
<dbReference type="InterPro" id="IPR050097">
    <property type="entry name" value="Ferredoxin-NADP_redctase_2"/>
</dbReference>
<keyword evidence="6" id="KW-0812">Transmembrane</keyword>
<feature type="domain" description="4Fe-4S ferredoxin-type" evidence="7">
    <location>
        <begin position="51"/>
        <end position="81"/>
    </location>
</feature>
<feature type="transmembrane region" description="Helical" evidence="6">
    <location>
        <begin position="6"/>
        <end position="25"/>
    </location>
</feature>
<dbReference type="PROSITE" id="PS51379">
    <property type="entry name" value="4FE4S_FER_2"/>
    <property type="match status" value="2"/>
</dbReference>
<evidence type="ECO:0000256" key="5">
    <source>
        <dbReference type="ARBA" id="ARBA00023014"/>
    </source>
</evidence>
<evidence type="ECO:0000313" key="9">
    <source>
        <dbReference type="Proteomes" id="UP000316921"/>
    </source>
</evidence>
<keyword evidence="6" id="KW-0472">Membrane</keyword>